<evidence type="ECO:0000313" key="6">
    <source>
        <dbReference type="Proteomes" id="UP000019118"/>
    </source>
</evidence>
<dbReference type="EnsemblMetazoa" id="XM_019917151.1">
    <property type="protein sequence ID" value="XP_019772710.1"/>
    <property type="gene ID" value="LOC109546254"/>
</dbReference>
<reference evidence="6" key="1">
    <citation type="journal article" date="2013" name="Genome Biol.">
        <title>Draft genome of the mountain pine beetle, Dendroctonus ponderosae Hopkins, a major forest pest.</title>
        <authorList>
            <person name="Keeling C.I."/>
            <person name="Yuen M.M."/>
            <person name="Liao N.Y."/>
            <person name="Docking T.R."/>
            <person name="Chan S.K."/>
            <person name="Taylor G.A."/>
            <person name="Palmquist D.L."/>
            <person name="Jackman S.D."/>
            <person name="Nguyen A."/>
            <person name="Li M."/>
            <person name="Henderson H."/>
            <person name="Janes J.K."/>
            <person name="Zhao Y."/>
            <person name="Pandoh P."/>
            <person name="Moore R."/>
            <person name="Sperling F.A."/>
            <person name="Huber D.P."/>
            <person name="Birol I."/>
            <person name="Jones S.J."/>
            <person name="Bohlmann J."/>
        </authorList>
    </citation>
    <scope>NUCLEOTIDE SEQUENCE</scope>
</reference>
<dbReference type="RefSeq" id="XP_019772710.1">
    <property type="nucleotide sequence ID" value="XM_019917151.2"/>
</dbReference>
<dbReference type="CDD" id="cd05382">
    <property type="entry name" value="CAP_GAPR1-like"/>
    <property type="match status" value="1"/>
</dbReference>
<organism evidence="5 6">
    <name type="scientific">Dendroctonus ponderosae</name>
    <name type="common">Mountain pine beetle</name>
    <dbReference type="NCBI Taxonomy" id="77166"/>
    <lineage>
        <taxon>Eukaryota</taxon>
        <taxon>Metazoa</taxon>
        <taxon>Ecdysozoa</taxon>
        <taxon>Arthropoda</taxon>
        <taxon>Hexapoda</taxon>
        <taxon>Insecta</taxon>
        <taxon>Pterygota</taxon>
        <taxon>Neoptera</taxon>
        <taxon>Endopterygota</taxon>
        <taxon>Coleoptera</taxon>
        <taxon>Polyphaga</taxon>
        <taxon>Cucujiformia</taxon>
        <taxon>Curculionidae</taxon>
        <taxon>Scolytinae</taxon>
        <taxon>Dendroctonus</taxon>
    </lineage>
</organism>
<evidence type="ECO:0000256" key="1">
    <source>
        <dbReference type="ARBA" id="ARBA00004613"/>
    </source>
</evidence>
<dbReference type="InterPro" id="IPR002413">
    <property type="entry name" value="V5_allergen-like"/>
</dbReference>
<dbReference type="SMART" id="SM00198">
    <property type="entry name" value="SCP"/>
    <property type="match status" value="1"/>
</dbReference>
<dbReference type="AlphaFoldDB" id="A0AAR5QHK9"/>
<reference evidence="5" key="2">
    <citation type="submission" date="2024-08" db="UniProtKB">
        <authorList>
            <consortium name="EnsemblMetazoa"/>
        </authorList>
    </citation>
    <scope>IDENTIFICATION</scope>
</reference>
<dbReference type="InterPro" id="IPR014044">
    <property type="entry name" value="CAP_dom"/>
</dbReference>
<dbReference type="InterPro" id="IPR035940">
    <property type="entry name" value="CAP_sf"/>
</dbReference>
<dbReference type="Proteomes" id="UP000019118">
    <property type="component" value="Unassembled WGS sequence"/>
</dbReference>
<feature type="region of interest" description="Disordered" evidence="3">
    <location>
        <begin position="332"/>
        <end position="354"/>
    </location>
</feature>
<dbReference type="InterPro" id="IPR018244">
    <property type="entry name" value="Allrgn_V5/Tpx1_CS"/>
</dbReference>
<evidence type="ECO:0000256" key="2">
    <source>
        <dbReference type="ARBA" id="ARBA00022525"/>
    </source>
</evidence>
<name>A0AAR5QHK9_DENPD</name>
<dbReference type="PRINTS" id="PR00838">
    <property type="entry name" value="V5ALLERGEN"/>
</dbReference>
<proteinExistence type="predicted"/>
<keyword evidence="2" id="KW-0964">Secreted</keyword>
<dbReference type="GO" id="GO:0005576">
    <property type="term" value="C:extracellular region"/>
    <property type="evidence" value="ECO:0007669"/>
    <property type="project" value="UniProtKB-SubCell"/>
</dbReference>
<dbReference type="PRINTS" id="PR00837">
    <property type="entry name" value="V5TPXLIKE"/>
</dbReference>
<protein>
    <recommendedName>
        <fullName evidence="4">SCP domain-containing protein</fullName>
    </recommendedName>
</protein>
<dbReference type="Pfam" id="PF00188">
    <property type="entry name" value="CAP"/>
    <property type="match status" value="1"/>
</dbReference>
<keyword evidence="6" id="KW-1185">Reference proteome</keyword>
<feature type="compositionally biased region" description="Low complexity" evidence="3">
    <location>
        <begin position="340"/>
        <end position="354"/>
    </location>
</feature>
<dbReference type="FunFam" id="3.40.33.10:FF:000010">
    <property type="entry name" value="Predicted protein"/>
    <property type="match status" value="1"/>
</dbReference>
<dbReference type="KEGG" id="dpa:109546254"/>
<comment type="subcellular location">
    <subcellularLocation>
        <location evidence="1">Secreted</location>
    </subcellularLocation>
</comment>
<evidence type="ECO:0000256" key="3">
    <source>
        <dbReference type="SAM" id="MobiDB-lite"/>
    </source>
</evidence>
<evidence type="ECO:0000313" key="5">
    <source>
        <dbReference type="EnsemblMetazoa" id="XP_019772710.1"/>
    </source>
</evidence>
<dbReference type="PROSITE" id="PS01009">
    <property type="entry name" value="CRISP_1"/>
    <property type="match status" value="1"/>
</dbReference>
<dbReference type="SUPFAM" id="SSF55797">
    <property type="entry name" value="PR-1-like"/>
    <property type="match status" value="1"/>
</dbReference>
<feature type="domain" description="SCP" evidence="4">
    <location>
        <begin position="172"/>
        <end position="311"/>
    </location>
</feature>
<dbReference type="InterPro" id="IPR034113">
    <property type="entry name" value="SCP_GAPR1-like"/>
</dbReference>
<dbReference type="Gene3D" id="3.40.33.10">
    <property type="entry name" value="CAP"/>
    <property type="match status" value="1"/>
</dbReference>
<dbReference type="GeneID" id="109546254"/>
<sequence>MPSATLRRQNGRKLRQFCKESRCRRDARYAASTLDAGDVVHTMELPRIASHSSICPPLQMLTHPNRPRTPVSKRLLSSEPQIPVIPSAPQYQPSRRREEAKVLQNLRRRLNAAKVVQANRPEPVEARSCANNNLSPEDTDNRPYLLQKILHNRPVSMVLDISEIRTAWQDSDFITDCLCWHNVYRQRHNSPPLTMLPELCHLAQTWANHLAHTNRFYYRNDKDIGQNLFCRSTNALITDVTGQEVTTYWYSAVKQYDFGDEPDRLRANINAGHFTQLVWVTSKHLGLGKARSRSGKIVVVAHYAPVGNICGAYLQNVFPPCEDLPRIPHPLPKKMIMSGSTASDTDSQSTTSTA</sequence>
<dbReference type="PANTHER" id="PTHR10334">
    <property type="entry name" value="CYSTEINE-RICH SECRETORY PROTEIN-RELATED"/>
    <property type="match status" value="1"/>
</dbReference>
<accession>A0AAR5QHK9</accession>
<evidence type="ECO:0000259" key="4">
    <source>
        <dbReference type="SMART" id="SM00198"/>
    </source>
</evidence>
<dbReference type="InterPro" id="IPR001283">
    <property type="entry name" value="CRISP-related"/>
</dbReference>